<feature type="compositionally biased region" description="Polar residues" evidence="1">
    <location>
        <begin position="24"/>
        <end position="48"/>
    </location>
</feature>
<name>A0A286UTK7_9AGAM</name>
<reference evidence="3 4" key="1">
    <citation type="journal article" date="2017" name="Mol. Ecol.">
        <title>Comparative and population genomic landscape of Phellinus noxius: A hypervariable fungus causing root rot in trees.</title>
        <authorList>
            <person name="Chung C.L."/>
            <person name="Lee T.J."/>
            <person name="Akiba M."/>
            <person name="Lee H.H."/>
            <person name="Kuo T.H."/>
            <person name="Liu D."/>
            <person name="Ke H.M."/>
            <person name="Yokoi T."/>
            <person name="Roa M.B."/>
            <person name="Lu M.J."/>
            <person name="Chang Y.Y."/>
            <person name="Ann P.J."/>
            <person name="Tsai J.N."/>
            <person name="Chen C.Y."/>
            <person name="Tzean S.S."/>
            <person name="Ota Y."/>
            <person name="Hattori T."/>
            <person name="Sahashi N."/>
            <person name="Liou R.F."/>
            <person name="Kikuchi T."/>
            <person name="Tsai I.J."/>
        </authorList>
    </citation>
    <scope>NUCLEOTIDE SEQUENCE [LARGE SCALE GENOMIC DNA]</scope>
    <source>
        <strain evidence="3 4">FFPRI411160</strain>
    </source>
</reference>
<feature type="compositionally biased region" description="Low complexity" evidence="1">
    <location>
        <begin position="69"/>
        <end position="85"/>
    </location>
</feature>
<accession>A0A286UTK7</accession>
<feature type="region of interest" description="Disordered" evidence="1">
    <location>
        <begin position="1"/>
        <end position="88"/>
    </location>
</feature>
<comment type="caution">
    <text evidence="3">The sequence shown here is derived from an EMBL/GenBank/DDBJ whole genome shotgun (WGS) entry which is preliminary data.</text>
</comment>
<dbReference type="EMBL" id="NBII01000001">
    <property type="protein sequence ID" value="PAV22940.1"/>
    <property type="molecule type" value="Genomic_DNA"/>
</dbReference>
<evidence type="ECO:0000259" key="2">
    <source>
        <dbReference type="Pfam" id="PF24968"/>
    </source>
</evidence>
<dbReference type="InterPro" id="IPR056672">
    <property type="entry name" value="DUF7770"/>
</dbReference>
<keyword evidence="4" id="KW-1185">Reference proteome</keyword>
<feature type="domain" description="DUF7770" evidence="2">
    <location>
        <begin position="131"/>
        <end position="237"/>
    </location>
</feature>
<dbReference type="AlphaFoldDB" id="A0A286UTK7"/>
<evidence type="ECO:0000313" key="3">
    <source>
        <dbReference type="EMBL" id="PAV22940.1"/>
    </source>
</evidence>
<evidence type="ECO:0000256" key="1">
    <source>
        <dbReference type="SAM" id="MobiDB-lite"/>
    </source>
</evidence>
<gene>
    <name evidence="3" type="ORF">PNOK_0000700</name>
</gene>
<protein>
    <recommendedName>
        <fullName evidence="2">DUF7770 domain-containing protein</fullName>
    </recommendedName>
</protein>
<organism evidence="3 4">
    <name type="scientific">Pyrrhoderma noxium</name>
    <dbReference type="NCBI Taxonomy" id="2282107"/>
    <lineage>
        <taxon>Eukaryota</taxon>
        <taxon>Fungi</taxon>
        <taxon>Dikarya</taxon>
        <taxon>Basidiomycota</taxon>
        <taxon>Agaricomycotina</taxon>
        <taxon>Agaricomycetes</taxon>
        <taxon>Hymenochaetales</taxon>
        <taxon>Hymenochaetaceae</taxon>
        <taxon>Pyrrhoderma</taxon>
    </lineage>
</organism>
<dbReference type="Proteomes" id="UP000217199">
    <property type="component" value="Unassembled WGS sequence"/>
</dbReference>
<evidence type="ECO:0000313" key="4">
    <source>
        <dbReference type="Proteomes" id="UP000217199"/>
    </source>
</evidence>
<dbReference type="InParanoid" id="A0A286UTK7"/>
<feature type="compositionally biased region" description="Polar residues" evidence="1">
    <location>
        <begin position="55"/>
        <end position="64"/>
    </location>
</feature>
<proteinExistence type="predicted"/>
<sequence>MTRGASRNSPPTPTTPQQAKRVKTSNSPLRSVGQGSTQTTQSSPAVSDTSRRSLPIQSPTGTGQDSRRSSVVSSSSGSSATTFRSTRAKHHGIKILDVEGIKALLGKRVTNIAINFKIVNDQDYLNHPLNTKKKPLLHWSYSVTFMNGNREEAVQMQSLSPSRDYSSDSSKGQVNIRHVGYVVHRDVLPYQDLQFVRRVTDPNATVKTFIDLITTYGLYSFRPDKNGFGCLSWVRKLNNLGSHKVEGDPVREFDQIINIIKTKYVDSFWVPNGQITWRPIPEEDEDEE</sequence>
<dbReference type="Pfam" id="PF24968">
    <property type="entry name" value="DUF7770"/>
    <property type="match status" value="1"/>
</dbReference>